<accession>A0A4Z2GE22</accession>
<protein>
    <submittedName>
        <fullName evidence="1">Uncharacterized protein</fullName>
    </submittedName>
</protein>
<dbReference type="AlphaFoldDB" id="A0A4Z2GE22"/>
<dbReference type="Proteomes" id="UP000314294">
    <property type="component" value="Unassembled WGS sequence"/>
</dbReference>
<keyword evidence="2" id="KW-1185">Reference proteome</keyword>
<evidence type="ECO:0000313" key="2">
    <source>
        <dbReference type="Proteomes" id="UP000314294"/>
    </source>
</evidence>
<comment type="caution">
    <text evidence="1">The sequence shown here is derived from an EMBL/GenBank/DDBJ whole genome shotgun (WGS) entry which is preliminary data.</text>
</comment>
<name>A0A4Z2GE22_9TELE</name>
<organism evidence="1 2">
    <name type="scientific">Liparis tanakae</name>
    <name type="common">Tanaka's snailfish</name>
    <dbReference type="NCBI Taxonomy" id="230148"/>
    <lineage>
        <taxon>Eukaryota</taxon>
        <taxon>Metazoa</taxon>
        <taxon>Chordata</taxon>
        <taxon>Craniata</taxon>
        <taxon>Vertebrata</taxon>
        <taxon>Euteleostomi</taxon>
        <taxon>Actinopterygii</taxon>
        <taxon>Neopterygii</taxon>
        <taxon>Teleostei</taxon>
        <taxon>Neoteleostei</taxon>
        <taxon>Acanthomorphata</taxon>
        <taxon>Eupercaria</taxon>
        <taxon>Perciformes</taxon>
        <taxon>Cottioidei</taxon>
        <taxon>Cottales</taxon>
        <taxon>Liparidae</taxon>
        <taxon>Liparis</taxon>
    </lineage>
</organism>
<evidence type="ECO:0000313" key="1">
    <source>
        <dbReference type="EMBL" id="TNN51788.1"/>
    </source>
</evidence>
<proteinExistence type="predicted"/>
<sequence length="74" mass="8136">MKQLSDPAELLAAHTYFPDMLLLRSSSTLHSLSMGEKKTSERDGFPGAGFAAQSHVPLQHRLPRHRALGNPGRD</sequence>
<gene>
    <name evidence="1" type="ORF">EYF80_038016</name>
</gene>
<reference evidence="1 2" key="1">
    <citation type="submission" date="2019-03" db="EMBL/GenBank/DDBJ databases">
        <title>First draft genome of Liparis tanakae, snailfish: a comprehensive survey of snailfish specific genes.</title>
        <authorList>
            <person name="Kim W."/>
            <person name="Song I."/>
            <person name="Jeong J.-H."/>
            <person name="Kim D."/>
            <person name="Kim S."/>
            <person name="Ryu S."/>
            <person name="Song J.Y."/>
            <person name="Lee S.K."/>
        </authorList>
    </citation>
    <scope>NUCLEOTIDE SEQUENCE [LARGE SCALE GENOMIC DNA]</scope>
    <source>
        <tissue evidence="1">Muscle</tissue>
    </source>
</reference>
<dbReference type="EMBL" id="SRLO01000570">
    <property type="protein sequence ID" value="TNN51788.1"/>
    <property type="molecule type" value="Genomic_DNA"/>
</dbReference>